<proteinExistence type="predicted"/>
<dbReference type="EMBL" id="CP103416">
    <property type="protein sequence ID" value="UVW36013.1"/>
    <property type="molecule type" value="Genomic_DNA"/>
</dbReference>
<evidence type="ECO:0000313" key="6">
    <source>
        <dbReference type="Proteomes" id="UP001059934"/>
    </source>
</evidence>
<evidence type="ECO:0000256" key="1">
    <source>
        <dbReference type="ARBA" id="ARBA00022679"/>
    </source>
</evidence>
<keyword evidence="6" id="KW-1185">Reference proteome</keyword>
<sequence length="320" mass="35451">MFSNPKKLIAQLAMACAFVTLSALAQGQLAEPPDNSLNERLDGQFNGQLALQHIAHQISFGPRTADYAGKQKTLNYIQQLLEPEADQLVVQPFSAHGLSGNNLWASFYAADSKQKNHPRIMLAAHWDTRPIAERDAVAAKRSEPVVGANDGASGVAVLLEMARLLSSQRAPVTVDLVFFDLEDMGNIDSLPFSIGAAEFVRKNPFYRPTAGVVVDMVCDLDLTIPQERFSRDSAADLQDQIWRIAQSQGATVFKNHKGTYIEDDHLPFLRAGLKVVNLIHWPFPRSWHTSGDTIDRCSADSLQQVGRVISEFIYLQREPL</sequence>
<feature type="signal peptide" evidence="3">
    <location>
        <begin position="1"/>
        <end position="25"/>
    </location>
</feature>
<evidence type="ECO:0000256" key="2">
    <source>
        <dbReference type="ARBA" id="ARBA00023315"/>
    </source>
</evidence>
<dbReference type="Gene3D" id="3.40.630.10">
    <property type="entry name" value="Zn peptidases"/>
    <property type="match status" value="1"/>
</dbReference>
<dbReference type="SUPFAM" id="SSF53187">
    <property type="entry name" value="Zn-dependent exopeptidases"/>
    <property type="match status" value="1"/>
</dbReference>
<keyword evidence="2" id="KW-0012">Acyltransferase</keyword>
<evidence type="ECO:0000256" key="3">
    <source>
        <dbReference type="SAM" id="SignalP"/>
    </source>
</evidence>
<keyword evidence="3" id="KW-0732">Signal</keyword>
<feature type="domain" description="Peptidase M28" evidence="4">
    <location>
        <begin position="112"/>
        <end position="312"/>
    </location>
</feature>
<dbReference type="Pfam" id="PF04389">
    <property type="entry name" value="Peptidase_M28"/>
    <property type="match status" value="1"/>
</dbReference>
<gene>
    <name evidence="5" type="ORF">NYF23_05230</name>
</gene>
<accession>A0ABY5TUK6</accession>
<dbReference type="InterPro" id="IPR007484">
    <property type="entry name" value="Peptidase_M28"/>
</dbReference>
<evidence type="ECO:0000313" key="5">
    <source>
        <dbReference type="EMBL" id="UVW36013.1"/>
    </source>
</evidence>
<keyword evidence="1" id="KW-0808">Transferase</keyword>
<dbReference type="PANTHER" id="PTHR12283">
    <property type="entry name" value="GLUTAMINYL-PEPTIDE CYCLOTRANSFERASE"/>
    <property type="match status" value="1"/>
</dbReference>
<name>A0ABY5TUK6_9GAMM</name>
<evidence type="ECO:0000259" key="4">
    <source>
        <dbReference type="Pfam" id="PF04389"/>
    </source>
</evidence>
<reference evidence="5" key="1">
    <citation type="submission" date="2022-08" db="EMBL/GenBank/DDBJ databases">
        <title>Catabolic pathway analysis in culturable SAR92 clade bacteria reveals their overlooked roles in DMSP degradation in coastal seas.</title>
        <authorList>
            <person name="He X."/>
            <person name="Zhang X."/>
            <person name="Zhang Y."/>
        </authorList>
    </citation>
    <scope>NUCLEOTIDE SEQUENCE</scope>
    <source>
        <strain evidence="5">H455</strain>
    </source>
</reference>
<dbReference type="Proteomes" id="UP001059934">
    <property type="component" value="Chromosome"/>
</dbReference>
<protein>
    <submittedName>
        <fullName evidence="5">M28 family peptidase</fullName>
    </submittedName>
</protein>
<dbReference type="InterPro" id="IPR040234">
    <property type="entry name" value="QC/QCL"/>
</dbReference>
<dbReference type="PANTHER" id="PTHR12283:SF6">
    <property type="entry name" value="GLUTAMINYL-PEPTIDE CYCLOTRANSFERASE-RELATED"/>
    <property type="match status" value="1"/>
</dbReference>
<feature type="chain" id="PRO_5047076258" evidence="3">
    <location>
        <begin position="26"/>
        <end position="320"/>
    </location>
</feature>
<organism evidence="5 6">
    <name type="scientific">SAR92 clade bacterium H455</name>
    <dbReference type="NCBI Taxonomy" id="2974818"/>
    <lineage>
        <taxon>Bacteria</taxon>
        <taxon>Pseudomonadati</taxon>
        <taxon>Pseudomonadota</taxon>
        <taxon>Gammaproteobacteria</taxon>
        <taxon>Cellvibrionales</taxon>
        <taxon>Porticoccaceae</taxon>
        <taxon>SAR92 clade</taxon>
    </lineage>
</organism>